<dbReference type="EMBL" id="CP159289">
    <property type="protein sequence ID" value="XCH23972.1"/>
    <property type="molecule type" value="Genomic_DNA"/>
</dbReference>
<evidence type="ECO:0000256" key="1">
    <source>
        <dbReference type="SAM" id="SignalP"/>
    </source>
</evidence>
<accession>A0AAU8FKB8</accession>
<protein>
    <submittedName>
        <fullName evidence="2">Uncharacterized protein</fullName>
    </submittedName>
</protein>
<keyword evidence="1" id="KW-0732">Signal</keyword>
<dbReference type="AlphaFoldDB" id="A0AAU8FKB8"/>
<sequence length="218" mass="25532">MKRFLSPCCLLLLAVWQFGCSKDDVPKQDPKPVTLNKDSVIFATYYPQYLAEAYRFKGRDSVNLLTENPLFDRYRNAASLQFYSDNGYINFWSLSPFANREFPGNALTFMMQIRTNQPTGLRMAWDDEKGTLMVYSTTTSDYLPMVIPGKKAYLETSTFRHYRTWKEAQAAAVKPRMVFIYDDEDPKLGKVTYKITLKPLYEYYREENQQTHAKFVVF</sequence>
<feature type="signal peptide" evidence="1">
    <location>
        <begin position="1"/>
        <end position="19"/>
    </location>
</feature>
<organism evidence="2">
    <name type="scientific">Dyadobacter sp. 676</name>
    <dbReference type="NCBI Taxonomy" id="3088362"/>
    <lineage>
        <taxon>Bacteria</taxon>
        <taxon>Pseudomonadati</taxon>
        <taxon>Bacteroidota</taxon>
        <taxon>Cytophagia</taxon>
        <taxon>Cytophagales</taxon>
        <taxon>Spirosomataceae</taxon>
        <taxon>Dyadobacter</taxon>
    </lineage>
</organism>
<dbReference type="RefSeq" id="WP_353719296.1">
    <property type="nucleotide sequence ID" value="NZ_CP159289.1"/>
</dbReference>
<feature type="chain" id="PRO_5043851688" evidence="1">
    <location>
        <begin position="20"/>
        <end position="218"/>
    </location>
</feature>
<gene>
    <name evidence="2" type="ORF">ABV298_27260</name>
</gene>
<reference evidence="2" key="1">
    <citation type="submission" date="2024-06" db="EMBL/GenBank/DDBJ databases">
        <title>Sequencing and assembly of the genome of Dyadobacter sp. strain 676, a symbiont of Cyamopsis tetragonoloba.</title>
        <authorList>
            <person name="Guro P."/>
            <person name="Sazanova A."/>
            <person name="Kuznetsova I."/>
            <person name="Belimov A."/>
            <person name="Safronova V."/>
        </authorList>
    </citation>
    <scope>NUCLEOTIDE SEQUENCE</scope>
    <source>
        <strain evidence="2">676</strain>
    </source>
</reference>
<evidence type="ECO:0000313" key="2">
    <source>
        <dbReference type="EMBL" id="XCH23972.1"/>
    </source>
</evidence>
<proteinExistence type="predicted"/>
<name>A0AAU8FKB8_9BACT</name>